<keyword evidence="2" id="KW-1185">Reference proteome</keyword>
<keyword evidence="1" id="KW-0418">Kinase</keyword>
<dbReference type="Proteomes" id="UP000640725">
    <property type="component" value="Unassembled WGS sequence"/>
</dbReference>
<evidence type="ECO:0000313" key="1">
    <source>
        <dbReference type="EMBL" id="MBE9145100.1"/>
    </source>
</evidence>
<dbReference type="GO" id="GO:0016301">
    <property type="term" value="F:kinase activity"/>
    <property type="evidence" value="ECO:0007669"/>
    <property type="project" value="UniProtKB-KW"/>
</dbReference>
<keyword evidence="1" id="KW-0808">Transferase</keyword>
<gene>
    <name evidence="1" type="ORF">IQ236_18030</name>
</gene>
<dbReference type="Gene3D" id="3.40.50.300">
    <property type="entry name" value="P-loop containing nucleotide triphosphate hydrolases"/>
    <property type="match status" value="1"/>
</dbReference>
<evidence type="ECO:0000313" key="2">
    <source>
        <dbReference type="Proteomes" id="UP000640725"/>
    </source>
</evidence>
<protein>
    <submittedName>
        <fullName evidence="1">Serine kinase</fullName>
    </submittedName>
</protein>
<dbReference type="SUPFAM" id="SSF53795">
    <property type="entry name" value="PEP carboxykinase-like"/>
    <property type="match status" value="1"/>
</dbReference>
<name>A0ABR9UF56_9CYAN</name>
<comment type="caution">
    <text evidence="1">The sequence shown here is derived from an EMBL/GenBank/DDBJ whole genome shotgun (WGS) entry which is preliminary data.</text>
</comment>
<dbReference type="RefSeq" id="WP_193870579.1">
    <property type="nucleotide sequence ID" value="NZ_JADEWU010000047.1"/>
</dbReference>
<proteinExistence type="predicted"/>
<organism evidence="1 2">
    <name type="scientific">Planktothrix mougeotii LEGE 06226</name>
    <dbReference type="NCBI Taxonomy" id="1828728"/>
    <lineage>
        <taxon>Bacteria</taxon>
        <taxon>Bacillati</taxon>
        <taxon>Cyanobacteriota</taxon>
        <taxon>Cyanophyceae</taxon>
        <taxon>Oscillatoriophycideae</taxon>
        <taxon>Oscillatoriales</taxon>
        <taxon>Microcoleaceae</taxon>
        <taxon>Planktothrix</taxon>
    </lineage>
</organism>
<accession>A0ABR9UF56</accession>
<dbReference type="InterPro" id="IPR027417">
    <property type="entry name" value="P-loop_NTPase"/>
</dbReference>
<sequence>MVTNTFENPDHSAQTAQKDSLDFFNTVYELYEKAEVSAGGCIDRFYCIGGFKIRLRFAGEALIPYMTPALGHLETEPFCDQALTVCLWDSTSTNTIMPPPPWQRNQHHPKRGEIYGFNSDRIHTSFQWGAYALSLLDSDRNLGIYWVETTEQIPYWEKGSPLRTILNVWMSKRGIQLVHGGAVGLPSGGVLLVGKGGSGKSTTALTCLNSELFYASDDYSLISPEPTPTVFSIYNTGKKNADDVDRLPFLATAISNCDRLSDEKALYFINEHFPEKILTKSPIRAVLIPRITGKTDTSLTATSAAAALTSLVPSTMIQLPGSGKEACQIMMQVLQKVPAYYLELGTDLEQIPQVIFNLITKQ</sequence>
<dbReference type="EMBL" id="JADEWU010000047">
    <property type="protein sequence ID" value="MBE9145100.1"/>
    <property type="molecule type" value="Genomic_DNA"/>
</dbReference>
<reference evidence="1 2" key="1">
    <citation type="submission" date="2020-10" db="EMBL/GenBank/DDBJ databases">
        <authorList>
            <person name="Castelo-Branco R."/>
            <person name="Eusebio N."/>
            <person name="Adriana R."/>
            <person name="Vieira A."/>
            <person name="Brugerolle De Fraissinette N."/>
            <person name="Rezende De Castro R."/>
            <person name="Schneider M.P."/>
            <person name="Vasconcelos V."/>
            <person name="Leao P.N."/>
        </authorList>
    </citation>
    <scope>NUCLEOTIDE SEQUENCE [LARGE SCALE GENOMIC DNA]</scope>
    <source>
        <strain evidence="1 2">LEGE 06226</strain>
    </source>
</reference>